<dbReference type="EC" id="1.1.1.133" evidence="2"/>
<reference evidence="4 5" key="1">
    <citation type="journal article" date="2016" name="Nat. Commun.">
        <title>Thousands of microbial genomes shed light on interconnected biogeochemical processes in an aquifer system.</title>
        <authorList>
            <person name="Anantharaman K."/>
            <person name="Brown C.T."/>
            <person name="Hug L.A."/>
            <person name="Sharon I."/>
            <person name="Castelle C.J."/>
            <person name="Probst A.J."/>
            <person name="Thomas B.C."/>
            <person name="Singh A."/>
            <person name="Wilkins M.J."/>
            <person name="Karaoz U."/>
            <person name="Brodie E.L."/>
            <person name="Williams K.H."/>
            <person name="Hubbard S.S."/>
            <person name="Banfield J.F."/>
        </authorList>
    </citation>
    <scope>NUCLEOTIDE SEQUENCE [LARGE SCALE GENOMIC DNA]</scope>
</reference>
<evidence type="ECO:0000256" key="1">
    <source>
        <dbReference type="ARBA" id="ARBA00010944"/>
    </source>
</evidence>
<dbReference type="Gene3D" id="3.90.25.10">
    <property type="entry name" value="UDP-galactose 4-epimerase, domain 1"/>
    <property type="match status" value="1"/>
</dbReference>
<gene>
    <name evidence="4" type="ORF">A3B21_03060</name>
</gene>
<comment type="similarity">
    <text evidence="1 2">Belongs to the dTDP-4-dehydrorhamnose reductase family.</text>
</comment>
<dbReference type="GO" id="GO:0019305">
    <property type="term" value="P:dTDP-rhamnose biosynthetic process"/>
    <property type="evidence" value="ECO:0007669"/>
    <property type="project" value="UniProtKB-UniPathway"/>
</dbReference>
<evidence type="ECO:0000256" key="2">
    <source>
        <dbReference type="RuleBase" id="RU364082"/>
    </source>
</evidence>
<dbReference type="CDD" id="cd05254">
    <property type="entry name" value="dTDP_HR_like_SDR_e"/>
    <property type="match status" value="1"/>
</dbReference>
<dbReference type="InterPro" id="IPR005913">
    <property type="entry name" value="dTDP_dehydrorham_reduct"/>
</dbReference>
<accession>A0A1F7URK0</accession>
<comment type="function">
    <text evidence="2">Catalyzes the reduction of dTDP-6-deoxy-L-lyxo-4-hexulose to yield dTDP-L-rhamnose.</text>
</comment>
<keyword evidence="2" id="KW-0521">NADP</keyword>
<feature type="domain" description="RmlD-like substrate binding" evidence="3">
    <location>
        <begin position="1"/>
        <end position="162"/>
    </location>
</feature>
<dbReference type="STRING" id="1802401.A3B21_03060"/>
<organism evidence="4 5">
    <name type="scientific">Candidatus Uhrbacteria bacterium RIFCSPLOWO2_01_FULL_47_24</name>
    <dbReference type="NCBI Taxonomy" id="1802401"/>
    <lineage>
        <taxon>Bacteria</taxon>
        <taxon>Candidatus Uhriibacteriota</taxon>
    </lineage>
</organism>
<evidence type="ECO:0000259" key="3">
    <source>
        <dbReference type="Pfam" id="PF04321"/>
    </source>
</evidence>
<dbReference type="Pfam" id="PF04321">
    <property type="entry name" value="RmlD_sub_bind"/>
    <property type="match status" value="3"/>
</dbReference>
<evidence type="ECO:0000313" key="4">
    <source>
        <dbReference type="EMBL" id="OGL80920.1"/>
    </source>
</evidence>
<proteinExistence type="inferred from homology"/>
<dbReference type="PANTHER" id="PTHR10491">
    <property type="entry name" value="DTDP-4-DEHYDRORHAMNOSE REDUCTASE"/>
    <property type="match status" value="1"/>
</dbReference>
<dbReference type="InterPro" id="IPR036291">
    <property type="entry name" value="NAD(P)-bd_dom_sf"/>
</dbReference>
<dbReference type="GO" id="GO:0005829">
    <property type="term" value="C:cytosol"/>
    <property type="evidence" value="ECO:0007669"/>
    <property type="project" value="TreeGrafter"/>
</dbReference>
<dbReference type="Proteomes" id="UP000176897">
    <property type="component" value="Unassembled WGS sequence"/>
</dbReference>
<evidence type="ECO:0000313" key="5">
    <source>
        <dbReference type="Proteomes" id="UP000176897"/>
    </source>
</evidence>
<dbReference type="EMBL" id="MGEJ01000012">
    <property type="protein sequence ID" value="OGL80920.1"/>
    <property type="molecule type" value="Genomic_DNA"/>
</dbReference>
<keyword evidence="2" id="KW-0560">Oxidoreductase</keyword>
<dbReference type="Gene3D" id="3.40.50.720">
    <property type="entry name" value="NAD(P)-binding Rossmann-like Domain"/>
    <property type="match status" value="2"/>
</dbReference>
<dbReference type="PANTHER" id="PTHR10491:SF4">
    <property type="entry name" value="METHIONINE ADENOSYLTRANSFERASE 2 SUBUNIT BETA"/>
    <property type="match status" value="1"/>
</dbReference>
<sequence>MLILIVGSQGMLGQEFVKQLGSRRSLAGAEVTGWGKEDIDITNEKEVMQKICSRRSLAGAKARFDVIINCAAYNNVDKAEEEPEIANLINGEAPGYLARAAAECGAIFVHFSTDYVFSGNRPVGKNSAAAENLTAGEYTEEDTPDPISKYGESKALGEYRVSTIPHDPASQSVALPFGSVAPIYSAGRREESSFWYIVRTSKLFGPPGTGATSKKSFPEMMIGFARQKGKIEAIDSEVGSPTYVKDLAEATLQLLGFPPLRVRGGEEGLRTAHNSPQPPLTLRGGASGIYHITNSGSCTWYEYAKAAVEFAGIKAEVVPVGPDYFPRKAKRPAKVVLLNTKLPPLRSWQDALKEFLKAV</sequence>
<dbReference type="InterPro" id="IPR029903">
    <property type="entry name" value="RmlD-like-bd"/>
</dbReference>
<dbReference type="AlphaFoldDB" id="A0A1F7URK0"/>
<protein>
    <recommendedName>
        <fullName evidence="2">dTDP-4-dehydrorhamnose reductase</fullName>
        <ecNumber evidence="2">1.1.1.133</ecNumber>
    </recommendedName>
</protein>
<name>A0A1F7URK0_9BACT</name>
<comment type="pathway">
    <text evidence="2">Carbohydrate biosynthesis; dTDP-L-rhamnose biosynthesis.</text>
</comment>
<dbReference type="GO" id="GO:0008831">
    <property type="term" value="F:dTDP-4-dehydrorhamnose reductase activity"/>
    <property type="evidence" value="ECO:0007669"/>
    <property type="project" value="UniProtKB-EC"/>
</dbReference>
<comment type="caution">
    <text evidence="4">The sequence shown here is derived from an EMBL/GenBank/DDBJ whole genome shotgun (WGS) entry which is preliminary data.</text>
</comment>
<dbReference type="UniPathway" id="UPA00124"/>
<dbReference type="SUPFAM" id="SSF51735">
    <property type="entry name" value="NAD(P)-binding Rossmann-fold domains"/>
    <property type="match status" value="1"/>
</dbReference>
<feature type="domain" description="RmlD-like substrate binding" evidence="3">
    <location>
        <begin position="192"/>
        <end position="255"/>
    </location>
</feature>
<feature type="domain" description="RmlD-like substrate binding" evidence="3">
    <location>
        <begin position="286"/>
        <end position="358"/>
    </location>
</feature>